<name>A0AAD6S7H5_9AGAR</name>
<protein>
    <submittedName>
        <fullName evidence="1">Uncharacterized protein</fullName>
    </submittedName>
</protein>
<comment type="caution">
    <text evidence="1">The sequence shown here is derived from an EMBL/GenBank/DDBJ whole genome shotgun (WGS) entry which is preliminary data.</text>
</comment>
<keyword evidence="2" id="KW-1185">Reference proteome</keyword>
<accession>A0AAD6S7H5</accession>
<sequence length="219" mass="24704">MSQPEVSAECQLEAYDAVHIRDIQQDPERLRILRAKYDAAGGADTTPTACTWCEAGGDLRLFRCQGCKGGMPACQRCLLVAHAERPTCRPEERVNNRWKAITLGALGYVFQQGHEGGECPNPSAPEMRGFYDGRSRQEVLVRACLCNPNRLKIESAAWLAEITRLGRFTAHLRQVRKSQSLGAKANEEGEKKLLETMRKRERAVRKYHESLRVLEEMGF</sequence>
<evidence type="ECO:0000313" key="1">
    <source>
        <dbReference type="EMBL" id="KAJ7020547.1"/>
    </source>
</evidence>
<reference evidence="1" key="1">
    <citation type="submission" date="2023-03" db="EMBL/GenBank/DDBJ databases">
        <title>Massive genome expansion in bonnet fungi (Mycena s.s.) driven by repeated elements and novel gene families across ecological guilds.</title>
        <authorList>
            <consortium name="Lawrence Berkeley National Laboratory"/>
            <person name="Harder C.B."/>
            <person name="Miyauchi S."/>
            <person name="Viragh M."/>
            <person name="Kuo A."/>
            <person name="Thoen E."/>
            <person name="Andreopoulos B."/>
            <person name="Lu D."/>
            <person name="Skrede I."/>
            <person name="Drula E."/>
            <person name="Henrissat B."/>
            <person name="Morin E."/>
            <person name="Kohler A."/>
            <person name="Barry K."/>
            <person name="LaButti K."/>
            <person name="Morin E."/>
            <person name="Salamov A."/>
            <person name="Lipzen A."/>
            <person name="Mereny Z."/>
            <person name="Hegedus B."/>
            <person name="Baldrian P."/>
            <person name="Stursova M."/>
            <person name="Weitz H."/>
            <person name="Taylor A."/>
            <person name="Grigoriev I.V."/>
            <person name="Nagy L.G."/>
            <person name="Martin F."/>
            <person name="Kauserud H."/>
        </authorList>
    </citation>
    <scope>NUCLEOTIDE SEQUENCE</scope>
    <source>
        <strain evidence="1">CBHHK200</strain>
    </source>
</reference>
<gene>
    <name evidence="1" type="ORF">C8F04DRAFT_1274937</name>
</gene>
<evidence type="ECO:0000313" key="2">
    <source>
        <dbReference type="Proteomes" id="UP001218188"/>
    </source>
</evidence>
<proteinExistence type="predicted"/>
<dbReference type="AlphaFoldDB" id="A0AAD6S7H5"/>
<organism evidence="1 2">
    <name type="scientific">Mycena alexandri</name>
    <dbReference type="NCBI Taxonomy" id="1745969"/>
    <lineage>
        <taxon>Eukaryota</taxon>
        <taxon>Fungi</taxon>
        <taxon>Dikarya</taxon>
        <taxon>Basidiomycota</taxon>
        <taxon>Agaricomycotina</taxon>
        <taxon>Agaricomycetes</taxon>
        <taxon>Agaricomycetidae</taxon>
        <taxon>Agaricales</taxon>
        <taxon>Marasmiineae</taxon>
        <taxon>Mycenaceae</taxon>
        <taxon>Mycena</taxon>
    </lineage>
</organism>
<dbReference type="Proteomes" id="UP001218188">
    <property type="component" value="Unassembled WGS sequence"/>
</dbReference>
<dbReference type="EMBL" id="JARJCM010000259">
    <property type="protein sequence ID" value="KAJ7020547.1"/>
    <property type="molecule type" value="Genomic_DNA"/>
</dbReference>